<reference evidence="1" key="1">
    <citation type="submission" date="2023-10" db="EMBL/GenBank/DDBJ databases">
        <title>Genome assemblies of two species of porcelain crab, Petrolisthes cinctipes and Petrolisthes manimaculis (Anomura: Porcellanidae).</title>
        <authorList>
            <person name="Angst P."/>
        </authorList>
    </citation>
    <scope>NUCLEOTIDE SEQUENCE</scope>
    <source>
        <strain evidence="1">PB745_01</strain>
        <tissue evidence="1">Gill</tissue>
    </source>
</reference>
<comment type="caution">
    <text evidence="1">The sequence shown here is derived from an EMBL/GenBank/DDBJ whole genome shotgun (WGS) entry which is preliminary data.</text>
</comment>
<dbReference type="InterPro" id="IPR036691">
    <property type="entry name" value="Endo/exonu/phosph_ase_sf"/>
</dbReference>
<evidence type="ECO:0000313" key="1">
    <source>
        <dbReference type="EMBL" id="KAK3878768.1"/>
    </source>
</evidence>
<accession>A0AAE1KPC6</accession>
<dbReference type="Gene3D" id="3.60.10.10">
    <property type="entry name" value="Endonuclease/exonuclease/phosphatase"/>
    <property type="match status" value="1"/>
</dbReference>
<proteinExistence type="predicted"/>
<gene>
    <name evidence="1" type="ORF">Pcinc_016579</name>
</gene>
<dbReference type="EMBL" id="JAWQEG010001523">
    <property type="protein sequence ID" value="KAK3878768.1"/>
    <property type="molecule type" value="Genomic_DNA"/>
</dbReference>
<dbReference type="Proteomes" id="UP001286313">
    <property type="component" value="Unassembled WGS sequence"/>
</dbReference>
<evidence type="ECO:0000313" key="2">
    <source>
        <dbReference type="Proteomes" id="UP001286313"/>
    </source>
</evidence>
<keyword evidence="2" id="KW-1185">Reference proteome</keyword>
<evidence type="ECO:0008006" key="3">
    <source>
        <dbReference type="Google" id="ProtNLM"/>
    </source>
</evidence>
<name>A0AAE1KPC6_PETCI</name>
<sequence length="228" mass="25162">MTFQLFKILPGNGVLQPCNVYSAPARLTLEAFPSPTVRGMVYMGDFYARHSDLGDGSGSINRNGVRLLSYIRKHHLTRWDTGGATHCRGGTLDYILSSGLIASQVLCSSVPDLFSDHITLRFHYSLPAGLSGSATRLRIAEPPIYCPIYILFMAHVLSTLDISSAEQLYSALVSATQDFYRLYVSRPHLQDHLTAHSWMLDARIQEAKEANPTQPLTCSIVTNCLGTL</sequence>
<organism evidence="1 2">
    <name type="scientific">Petrolisthes cinctipes</name>
    <name type="common">Flat porcelain crab</name>
    <dbReference type="NCBI Taxonomy" id="88211"/>
    <lineage>
        <taxon>Eukaryota</taxon>
        <taxon>Metazoa</taxon>
        <taxon>Ecdysozoa</taxon>
        <taxon>Arthropoda</taxon>
        <taxon>Crustacea</taxon>
        <taxon>Multicrustacea</taxon>
        <taxon>Malacostraca</taxon>
        <taxon>Eumalacostraca</taxon>
        <taxon>Eucarida</taxon>
        <taxon>Decapoda</taxon>
        <taxon>Pleocyemata</taxon>
        <taxon>Anomura</taxon>
        <taxon>Galatheoidea</taxon>
        <taxon>Porcellanidae</taxon>
        <taxon>Petrolisthes</taxon>
    </lineage>
</organism>
<dbReference type="AlphaFoldDB" id="A0AAE1KPC6"/>
<protein>
    <recommendedName>
        <fullName evidence="3">Endonuclease/exonuclease/phosphatase domain-containing protein</fullName>
    </recommendedName>
</protein>
<dbReference type="SUPFAM" id="SSF56219">
    <property type="entry name" value="DNase I-like"/>
    <property type="match status" value="1"/>
</dbReference>